<proteinExistence type="predicted"/>
<protein>
    <submittedName>
        <fullName evidence="3">Microcystin-dependent protein</fullName>
    </submittedName>
</protein>
<dbReference type="Pfam" id="PF07484">
    <property type="entry name" value="Collar"/>
    <property type="match status" value="1"/>
</dbReference>
<dbReference type="EMBL" id="JAGINU010000001">
    <property type="protein sequence ID" value="MBP2370213.1"/>
    <property type="molecule type" value="Genomic_DNA"/>
</dbReference>
<gene>
    <name evidence="3" type="ORF">JOF36_005909</name>
</gene>
<accession>A0ABS4W1Y2</accession>
<organism evidence="3 4">
    <name type="scientific">Pseudonocardia parietis</name>
    <dbReference type="NCBI Taxonomy" id="570936"/>
    <lineage>
        <taxon>Bacteria</taxon>
        <taxon>Bacillati</taxon>
        <taxon>Actinomycetota</taxon>
        <taxon>Actinomycetes</taxon>
        <taxon>Pseudonocardiales</taxon>
        <taxon>Pseudonocardiaceae</taxon>
        <taxon>Pseudonocardia</taxon>
    </lineage>
</organism>
<sequence>MAGLKREIEDLRTTALTRAGRSPTGDIAPTVRTTPKPDTLLLQGQTLNRADYPGLWQWIEDQGLAPSVFGNGNGSTTFVLPDLRGRTLIGAGTLGPDNMAVGALVGTSRVTLSMDQMPAHDHDRADNHRHYVSPVDNHQHYFNTDQGGGHGGHIGGSVTRADGSFGTAAHPTGVGSPTHFHTGYTAFSGGHDHGYTSNSGTHIHTTQGAGAAIDARPPAVAVNWLIWT</sequence>
<evidence type="ECO:0000313" key="3">
    <source>
        <dbReference type="EMBL" id="MBP2370213.1"/>
    </source>
</evidence>
<reference evidence="3 4" key="1">
    <citation type="submission" date="2021-03" db="EMBL/GenBank/DDBJ databases">
        <title>Sequencing the genomes of 1000 actinobacteria strains.</title>
        <authorList>
            <person name="Klenk H.-P."/>
        </authorList>
    </citation>
    <scope>NUCLEOTIDE SEQUENCE [LARGE SCALE GENOMIC DNA]</scope>
    <source>
        <strain evidence="3 4">DSM 45256</strain>
    </source>
</reference>
<dbReference type="InterPro" id="IPR011083">
    <property type="entry name" value="Phage_tail_collar_dom"/>
</dbReference>
<dbReference type="Gene3D" id="3.90.1340.10">
    <property type="entry name" value="Phage tail collar domain"/>
    <property type="match status" value="1"/>
</dbReference>
<dbReference type="SUPFAM" id="SSF88874">
    <property type="entry name" value="Receptor-binding domain of short tail fibre protein gp12"/>
    <property type="match status" value="1"/>
</dbReference>
<keyword evidence="4" id="KW-1185">Reference proteome</keyword>
<feature type="region of interest" description="Disordered" evidence="1">
    <location>
        <begin position="14"/>
        <end position="36"/>
    </location>
</feature>
<evidence type="ECO:0000259" key="2">
    <source>
        <dbReference type="Pfam" id="PF07484"/>
    </source>
</evidence>
<evidence type="ECO:0000313" key="4">
    <source>
        <dbReference type="Proteomes" id="UP001519295"/>
    </source>
</evidence>
<dbReference type="Proteomes" id="UP001519295">
    <property type="component" value="Unassembled WGS sequence"/>
</dbReference>
<comment type="caution">
    <text evidence="3">The sequence shown here is derived from an EMBL/GenBank/DDBJ whole genome shotgun (WGS) entry which is preliminary data.</text>
</comment>
<feature type="domain" description="Phage tail collar" evidence="2">
    <location>
        <begin position="25"/>
        <end position="87"/>
    </location>
</feature>
<evidence type="ECO:0000256" key="1">
    <source>
        <dbReference type="SAM" id="MobiDB-lite"/>
    </source>
</evidence>
<name>A0ABS4W1Y2_9PSEU</name>
<dbReference type="InterPro" id="IPR037053">
    <property type="entry name" value="Phage_tail_collar_dom_sf"/>
</dbReference>
<dbReference type="RefSeq" id="WP_210033279.1">
    <property type="nucleotide sequence ID" value="NZ_JAGINU010000001.1"/>
</dbReference>